<dbReference type="GO" id="GO:0000460">
    <property type="term" value="P:maturation of 5.8S rRNA"/>
    <property type="evidence" value="ECO:0007669"/>
    <property type="project" value="TreeGrafter"/>
</dbReference>
<name>A0A4Q1BM83_TREME</name>
<feature type="region of interest" description="Disordered" evidence="2">
    <location>
        <begin position="257"/>
        <end position="293"/>
    </location>
</feature>
<dbReference type="Pfam" id="PF07890">
    <property type="entry name" value="Rrp15p"/>
    <property type="match status" value="1"/>
</dbReference>
<evidence type="ECO:0008006" key="5">
    <source>
        <dbReference type="Google" id="ProtNLM"/>
    </source>
</evidence>
<feature type="compositionally biased region" description="Low complexity" evidence="2">
    <location>
        <begin position="141"/>
        <end position="159"/>
    </location>
</feature>
<evidence type="ECO:0000313" key="3">
    <source>
        <dbReference type="EMBL" id="RXK38928.1"/>
    </source>
</evidence>
<keyword evidence="4" id="KW-1185">Reference proteome</keyword>
<evidence type="ECO:0000256" key="1">
    <source>
        <dbReference type="ARBA" id="ARBA00007462"/>
    </source>
</evidence>
<feature type="compositionally biased region" description="Polar residues" evidence="2">
    <location>
        <begin position="26"/>
        <end position="40"/>
    </location>
</feature>
<dbReference type="Proteomes" id="UP000289152">
    <property type="component" value="Unassembled WGS sequence"/>
</dbReference>
<protein>
    <recommendedName>
        <fullName evidence="5">Rrp15p-domain-containing protein</fullName>
    </recommendedName>
</protein>
<reference evidence="3 4" key="1">
    <citation type="submission" date="2016-06" db="EMBL/GenBank/DDBJ databases">
        <title>Evolution of pathogenesis and genome organization in the Tremellales.</title>
        <authorList>
            <person name="Cuomo C."/>
            <person name="Litvintseva A."/>
            <person name="Heitman J."/>
            <person name="Chen Y."/>
            <person name="Sun S."/>
            <person name="Springer D."/>
            <person name="Dromer F."/>
            <person name="Young S."/>
            <person name="Zeng Q."/>
            <person name="Chapman S."/>
            <person name="Gujja S."/>
            <person name="Saif S."/>
            <person name="Birren B."/>
        </authorList>
    </citation>
    <scope>NUCLEOTIDE SEQUENCE [LARGE SCALE GENOMIC DNA]</scope>
    <source>
        <strain evidence="3 4">ATCC 28783</strain>
    </source>
</reference>
<dbReference type="PANTHER" id="PTHR13245:SF14">
    <property type="entry name" value="RRP15-LIKE PROTEIN"/>
    <property type="match status" value="1"/>
</dbReference>
<evidence type="ECO:0000313" key="4">
    <source>
        <dbReference type="Proteomes" id="UP000289152"/>
    </source>
</evidence>
<feature type="region of interest" description="Disordered" evidence="2">
    <location>
        <begin position="1"/>
        <end position="206"/>
    </location>
</feature>
<dbReference type="GO" id="GO:0030687">
    <property type="term" value="C:preribosome, large subunit precursor"/>
    <property type="evidence" value="ECO:0007669"/>
    <property type="project" value="TreeGrafter"/>
</dbReference>
<accession>A0A4Q1BM83</accession>
<feature type="compositionally biased region" description="Polar residues" evidence="2">
    <location>
        <begin position="114"/>
        <end position="128"/>
    </location>
</feature>
<dbReference type="STRING" id="5217.A0A4Q1BM83"/>
<gene>
    <name evidence="3" type="ORF">M231_03773</name>
</gene>
<organism evidence="3 4">
    <name type="scientific">Tremella mesenterica</name>
    <name type="common">Jelly fungus</name>
    <dbReference type="NCBI Taxonomy" id="5217"/>
    <lineage>
        <taxon>Eukaryota</taxon>
        <taxon>Fungi</taxon>
        <taxon>Dikarya</taxon>
        <taxon>Basidiomycota</taxon>
        <taxon>Agaricomycotina</taxon>
        <taxon>Tremellomycetes</taxon>
        <taxon>Tremellales</taxon>
        <taxon>Tremellaceae</taxon>
        <taxon>Tremella</taxon>
    </lineage>
</organism>
<dbReference type="InParanoid" id="A0A4Q1BM83"/>
<comment type="caution">
    <text evidence="3">The sequence shown here is derived from an EMBL/GenBank/DDBJ whole genome shotgun (WGS) entry which is preliminary data.</text>
</comment>
<feature type="compositionally biased region" description="Basic and acidic residues" evidence="2">
    <location>
        <begin position="281"/>
        <end position="291"/>
    </location>
</feature>
<dbReference type="EMBL" id="SDIL01000039">
    <property type="protein sequence ID" value="RXK38928.1"/>
    <property type="molecule type" value="Genomic_DNA"/>
</dbReference>
<evidence type="ECO:0000256" key="2">
    <source>
        <dbReference type="SAM" id="MobiDB-lite"/>
    </source>
</evidence>
<dbReference type="VEuPathDB" id="FungiDB:TREMEDRAFT_43454"/>
<comment type="similarity">
    <text evidence="1">Belongs to the RRP15 family.</text>
</comment>
<dbReference type="GO" id="GO:0000470">
    <property type="term" value="P:maturation of LSU-rRNA"/>
    <property type="evidence" value="ECO:0007669"/>
    <property type="project" value="TreeGrafter"/>
</dbReference>
<dbReference type="OrthoDB" id="20949at2759"/>
<dbReference type="PANTHER" id="PTHR13245">
    <property type="entry name" value="RRP15-LIKE PROTEIN"/>
    <property type="match status" value="1"/>
</dbReference>
<feature type="compositionally biased region" description="Basic and acidic residues" evidence="2">
    <location>
        <begin position="191"/>
        <end position="206"/>
    </location>
</feature>
<dbReference type="AlphaFoldDB" id="A0A4Q1BM83"/>
<proteinExistence type="inferred from homology"/>
<sequence>MSLKSILKPTQGQGNKRSYVPKTGSKLRQSIVLSPESSKSTRVKRQGEGRKVVSKNVGRVPRDDDKDDVDGDESEQDEEDVEMSGEEGTYDDDDMEKVGSIVEKIAPKRKHPTTSEQFGTTLASLLTESSRPPKKSKKHISSPAASSADTSSYSTKQSSRPLVTSAKETIQPGRNILSLSRAPLPPSKAAEALERKATRQLKKEKAEKIDAARVRDVLEGWNAADGTGAQEFEKGLKKVAQRGVIKLFNAILVASKNAESTPTPQSLAEQVGVKDTKKRKEKDNVLGRGGKEGQLTSERFLDLVRNG</sequence>
<feature type="compositionally biased region" description="Acidic residues" evidence="2">
    <location>
        <begin position="65"/>
        <end position="95"/>
    </location>
</feature>
<dbReference type="InterPro" id="IPR012459">
    <property type="entry name" value="Rrp15"/>
</dbReference>
<feature type="compositionally biased region" description="Polar residues" evidence="2">
    <location>
        <begin position="257"/>
        <end position="268"/>
    </location>
</feature>